<evidence type="ECO:0000313" key="2">
    <source>
        <dbReference type="Proteomes" id="UP000500806"/>
    </source>
</evidence>
<proteinExistence type="predicted"/>
<dbReference type="InterPro" id="IPR045397">
    <property type="entry name" value="TumE-like"/>
</dbReference>
<dbReference type="KEGG" id="pani:DCO16_05995"/>
<dbReference type="AlphaFoldDB" id="A0A6M9PSI7"/>
<dbReference type="Proteomes" id="UP000500806">
    <property type="component" value="Chromosome"/>
</dbReference>
<accession>A0A6M9PSI7</accession>
<dbReference type="Pfam" id="PF20126">
    <property type="entry name" value="TumE"/>
    <property type="match status" value="1"/>
</dbReference>
<evidence type="ECO:0000313" key="1">
    <source>
        <dbReference type="EMBL" id="QKM63649.1"/>
    </source>
</evidence>
<keyword evidence="2" id="KW-1185">Reference proteome</keyword>
<dbReference type="EMBL" id="CP028941">
    <property type="protein sequence ID" value="QKM63649.1"/>
    <property type="molecule type" value="Genomic_DNA"/>
</dbReference>
<gene>
    <name evidence="1" type="ORF">DCO16_05995</name>
</gene>
<organism evidence="1 2">
    <name type="scientific">Polynucleobacter antarcticus</name>
    <dbReference type="NCBI Taxonomy" id="1743162"/>
    <lineage>
        <taxon>Bacteria</taxon>
        <taxon>Pseudomonadati</taxon>
        <taxon>Pseudomonadota</taxon>
        <taxon>Betaproteobacteria</taxon>
        <taxon>Burkholderiales</taxon>
        <taxon>Burkholderiaceae</taxon>
        <taxon>Polynucleobacter</taxon>
    </lineage>
</organism>
<sequence length="81" mass="9838">MWGTQEDKIIKVTRYNLAYINHELCKKDNGRVLGYDNAHNYHHRHYLGEIETVKFESYEKTVENFQKEWQAISTEYLRSKK</sequence>
<reference evidence="1 2" key="1">
    <citation type="submission" date="2018-04" db="EMBL/GenBank/DDBJ databases">
        <title>Polynucleobacter sp. LimPoW16 genome.</title>
        <authorList>
            <person name="Hahn M.W."/>
        </authorList>
    </citation>
    <scope>NUCLEOTIDE SEQUENCE [LARGE SCALE GENOMIC DNA]</scope>
    <source>
        <strain evidence="1 2">LimPoW16</strain>
    </source>
</reference>
<name>A0A6M9PSI7_9BURK</name>
<protein>
    <submittedName>
        <fullName evidence="1">Uncharacterized protein</fullName>
    </submittedName>
</protein>